<evidence type="ECO:0000256" key="11">
    <source>
        <dbReference type="ARBA" id="ARBA00036904"/>
    </source>
</evidence>
<dbReference type="GO" id="GO:0035539">
    <property type="term" value="F:8-oxo-7,8-dihydrodeoxyguanosine triphosphate pyrophosphatase activity"/>
    <property type="evidence" value="ECO:0007669"/>
    <property type="project" value="UniProtKB-EC"/>
</dbReference>
<dbReference type="AlphaFoldDB" id="A0A4R1NGB3"/>
<dbReference type="InterPro" id="IPR029119">
    <property type="entry name" value="MutY_C"/>
</dbReference>
<accession>A0A4R1NGB3</accession>
<evidence type="ECO:0000256" key="15">
    <source>
        <dbReference type="ARBA" id="ARBA00041979"/>
    </source>
</evidence>
<sequence>MSLGEPVTMNLMTIAVGIIRNAQHEIFIAQRPEHTHMGGFWEFPGGKVEKGETPEQALIRELREETGIEAEHPELLSTSQHHFPDREMAFYFYLVEHWQGTPYGNEGQPVRWCPQEELDASEFPPANAAIIRQLIAATS</sequence>
<comment type="catalytic activity">
    <reaction evidence="10">
        <text>8-oxo-dGTP + H2O = 8-oxo-dGMP + diphosphate + H(+)</text>
        <dbReference type="Rhea" id="RHEA:31575"/>
        <dbReference type="ChEBI" id="CHEBI:15377"/>
        <dbReference type="ChEBI" id="CHEBI:15378"/>
        <dbReference type="ChEBI" id="CHEBI:33019"/>
        <dbReference type="ChEBI" id="CHEBI:63224"/>
        <dbReference type="ChEBI" id="CHEBI:77896"/>
        <dbReference type="EC" id="3.6.1.55"/>
    </reaction>
</comment>
<feature type="binding site" evidence="18">
    <location>
        <position position="65"/>
    </location>
    <ligand>
        <name>Mg(2+)</name>
        <dbReference type="ChEBI" id="CHEBI:18420"/>
    </ligand>
</feature>
<comment type="catalytic activity">
    <reaction evidence="11">
        <text>8-oxo-GTP + H2O = 8-oxo-GMP + diphosphate + H(+)</text>
        <dbReference type="Rhea" id="RHEA:67616"/>
        <dbReference type="ChEBI" id="CHEBI:15377"/>
        <dbReference type="ChEBI" id="CHEBI:15378"/>
        <dbReference type="ChEBI" id="CHEBI:33019"/>
        <dbReference type="ChEBI" id="CHEBI:143553"/>
        <dbReference type="ChEBI" id="CHEBI:145694"/>
    </reaction>
</comment>
<dbReference type="Pfam" id="PF14815">
    <property type="entry name" value="NUDIX_4"/>
    <property type="match status" value="1"/>
</dbReference>
<dbReference type="InterPro" id="IPR047127">
    <property type="entry name" value="MutT-like"/>
</dbReference>
<evidence type="ECO:0000256" key="7">
    <source>
        <dbReference type="ARBA" id="ARBA00022801"/>
    </source>
</evidence>
<dbReference type="Gene3D" id="3.90.79.10">
    <property type="entry name" value="Nucleoside Triphosphate Pyrophosphohydrolase"/>
    <property type="match status" value="1"/>
</dbReference>
<keyword evidence="3" id="KW-0515">Mutator protein</keyword>
<evidence type="ECO:0000259" key="19">
    <source>
        <dbReference type="PROSITE" id="PS51462"/>
    </source>
</evidence>
<evidence type="ECO:0000256" key="18">
    <source>
        <dbReference type="PIRSR" id="PIRSR603561-2"/>
    </source>
</evidence>
<dbReference type="InterPro" id="IPR020084">
    <property type="entry name" value="NUDIX_hydrolase_CS"/>
</dbReference>
<dbReference type="NCBIfam" id="NF008044">
    <property type="entry name" value="PRK10776.1"/>
    <property type="match status" value="1"/>
</dbReference>
<evidence type="ECO:0000256" key="9">
    <source>
        <dbReference type="ARBA" id="ARBA00023204"/>
    </source>
</evidence>
<dbReference type="InterPro" id="IPR015797">
    <property type="entry name" value="NUDIX_hydrolase-like_dom_sf"/>
</dbReference>
<evidence type="ECO:0000256" key="14">
    <source>
        <dbReference type="ARBA" id="ARBA00041592"/>
    </source>
</evidence>
<keyword evidence="7" id="KW-0378">Hydrolase</keyword>
<protein>
    <recommendedName>
        <fullName evidence="13">8-oxo-dGTP diphosphatase</fullName>
        <ecNumber evidence="12">3.6.1.55</ecNumber>
    </recommendedName>
    <alternativeName>
        <fullName evidence="16">7,8-dihydro-8-oxoguanine-triphosphatase</fullName>
    </alternativeName>
    <alternativeName>
        <fullName evidence="15">Mutator protein MutT</fullName>
    </alternativeName>
    <alternativeName>
        <fullName evidence="14">dGTP pyrophosphohydrolase</fullName>
    </alternativeName>
</protein>
<evidence type="ECO:0000256" key="6">
    <source>
        <dbReference type="ARBA" id="ARBA00022763"/>
    </source>
</evidence>
<dbReference type="EMBL" id="SJOI01000001">
    <property type="protein sequence ID" value="TCL06523.1"/>
    <property type="molecule type" value="Genomic_DNA"/>
</dbReference>
<dbReference type="PANTHER" id="PTHR47707">
    <property type="entry name" value="8-OXO-DGTP DIPHOSPHATASE"/>
    <property type="match status" value="1"/>
</dbReference>
<keyword evidence="8 18" id="KW-0460">Magnesium</keyword>
<feature type="domain" description="Nudix hydrolase" evidence="19">
    <location>
        <begin position="9"/>
        <end position="136"/>
    </location>
</feature>
<feature type="binding site" evidence="18">
    <location>
        <position position="45"/>
    </location>
    <ligand>
        <name>Mg(2+)</name>
        <dbReference type="ChEBI" id="CHEBI:18420"/>
    </ligand>
</feature>
<dbReference type="InterPro" id="IPR020476">
    <property type="entry name" value="Nudix_hydrolase"/>
</dbReference>
<dbReference type="PROSITE" id="PS51462">
    <property type="entry name" value="NUDIX"/>
    <property type="match status" value="1"/>
</dbReference>
<feature type="binding site" evidence="17">
    <location>
        <position position="36"/>
    </location>
    <ligand>
        <name>8-oxo-dGTP</name>
        <dbReference type="ChEBI" id="CHEBI:77896"/>
    </ligand>
</feature>
<evidence type="ECO:0000256" key="4">
    <source>
        <dbReference type="ARBA" id="ARBA00022705"/>
    </source>
</evidence>
<evidence type="ECO:0000256" key="5">
    <source>
        <dbReference type="ARBA" id="ARBA00022723"/>
    </source>
</evidence>
<evidence type="ECO:0000313" key="21">
    <source>
        <dbReference type="Proteomes" id="UP000294555"/>
    </source>
</evidence>
<dbReference type="SUPFAM" id="SSF55811">
    <property type="entry name" value="Nudix"/>
    <property type="match status" value="1"/>
</dbReference>
<evidence type="ECO:0000256" key="3">
    <source>
        <dbReference type="ARBA" id="ARBA00022457"/>
    </source>
</evidence>
<dbReference type="CDD" id="cd03425">
    <property type="entry name" value="NUDIX_MutT_NudA_like"/>
    <property type="match status" value="1"/>
</dbReference>
<dbReference type="PANTHER" id="PTHR47707:SF1">
    <property type="entry name" value="NUDIX HYDROLASE FAMILY PROTEIN"/>
    <property type="match status" value="1"/>
</dbReference>
<proteinExistence type="inferred from homology"/>
<dbReference type="GO" id="GO:0044716">
    <property type="term" value="F:8-oxo-GDP phosphatase activity"/>
    <property type="evidence" value="ECO:0007669"/>
    <property type="project" value="TreeGrafter"/>
</dbReference>
<keyword evidence="5 18" id="KW-0479">Metal-binding</keyword>
<keyword evidence="9" id="KW-0234">DNA repair</keyword>
<evidence type="ECO:0000256" key="13">
    <source>
        <dbReference type="ARBA" id="ARBA00040794"/>
    </source>
</evidence>
<organism evidence="20 21">
    <name type="scientific">Sodalis ligni</name>
    <dbReference type="NCBI Taxonomy" id="2697027"/>
    <lineage>
        <taxon>Bacteria</taxon>
        <taxon>Pseudomonadati</taxon>
        <taxon>Pseudomonadota</taxon>
        <taxon>Gammaproteobacteria</taxon>
        <taxon>Enterobacterales</taxon>
        <taxon>Bruguierivoracaceae</taxon>
        <taxon>Sodalis</taxon>
    </lineage>
</organism>
<gene>
    <name evidence="20" type="ORF">EZJ58_4789</name>
</gene>
<dbReference type="InterPro" id="IPR003561">
    <property type="entry name" value="Mutator_MutT"/>
</dbReference>
<comment type="cofactor">
    <cofactor evidence="1 18">
        <name>Mg(2+)</name>
        <dbReference type="ChEBI" id="CHEBI:18420"/>
    </cofactor>
</comment>
<feature type="binding site" evidence="17">
    <location>
        <position position="127"/>
    </location>
    <ligand>
        <name>8-oxo-dGTP</name>
        <dbReference type="ChEBI" id="CHEBI:77896"/>
    </ligand>
</feature>
<feature type="binding site" evidence="17">
    <location>
        <begin position="42"/>
        <end position="45"/>
    </location>
    <ligand>
        <name>8-oxo-dGTP</name>
        <dbReference type="ChEBI" id="CHEBI:77896"/>
    </ligand>
</feature>
<evidence type="ECO:0000256" key="12">
    <source>
        <dbReference type="ARBA" id="ARBA00038905"/>
    </source>
</evidence>
<dbReference type="FunFam" id="3.90.79.10:FF:000014">
    <property type="entry name" value="8-oxo-dGTP diphosphatase MutT"/>
    <property type="match status" value="1"/>
</dbReference>
<dbReference type="InterPro" id="IPR000086">
    <property type="entry name" value="NUDIX_hydrolase_dom"/>
</dbReference>
<comment type="caution">
    <text evidence="20">The sequence shown here is derived from an EMBL/GenBank/DDBJ whole genome shotgun (WGS) entry which is preliminary data.</text>
</comment>
<evidence type="ECO:0000313" key="20">
    <source>
        <dbReference type="EMBL" id="TCL06523.1"/>
    </source>
</evidence>
<keyword evidence="4" id="KW-0235">DNA replication</keyword>
<evidence type="ECO:0000256" key="1">
    <source>
        <dbReference type="ARBA" id="ARBA00001946"/>
    </source>
</evidence>
<reference evidence="20 21" key="1">
    <citation type="submission" date="2019-02" db="EMBL/GenBank/DDBJ databases">
        <title>Investigation of anaerobic lignin degradation for improved lignocellulosic biofuels.</title>
        <authorList>
            <person name="Deangelis K."/>
        </authorList>
    </citation>
    <scope>NUCLEOTIDE SEQUENCE [LARGE SCALE GENOMIC DNA]</scope>
    <source>
        <strain evidence="20 21">159R</strain>
    </source>
</reference>
<evidence type="ECO:0000256" key="16">
    <source>
        <dbReference type="ARBA" id="ARBA00042798"/>
    </source>
</evidence>
<dbReference type="PRINTS" id="PR01401">
    <property type="entry name" value="MUTATORMUTT"/>
</dbReference>
<feature type="binding site" evidence="17">
    <location>
        <position position="31"/>
    </location>
    <ligand>
        <name>8-oxo-dGTP</name>
        <dbReference type="ChEBI" id="CHEBI:77896"/>
    </ligand>
</feature>
<dbReference type="GO" id="GO:0008413">
    <property type="term" value="F:8-oxo-7,8-dihydroguanosine triphosphate pyrophosphatase activity"/>
    <property type="evidence" value="ECO:0007669"/>
    <property type="project" value="InterPro"/>
</dbReference>
<dbReference type="PRINTS" id="PR00502">
    <property type="entry name" value="NUDIXFAMILY"/>
</dbReference>
<name>A0A4R1NGB3_9GAMM</name>
<dbReference type="PROSITE" id="PS00893">
    <property type="entry name" value="NUDIX_BOX"/>
    <property type="match status" value="1"/>
</dbReference>
<evidence type="ECO:0000256" key="17">
    <source>
        <dbReference type="PIRSR" id="PIRSR603561-1"/>
    </source>
</evidence>
<dbReference type="GO" id="GO:0006281">
    <property type="term" value="P:DNA repair"/>
    <property type="evidence" value="ECO:0007669"/>
    <property type="project" value="UniProtKB-KW"/>
</dbReference>
<keyword evidence="21" id="KW-1185">Reference proteome</keyword>
<dbReference type="NCBIfam" id="TIGR00586">
    <property type="entry name" value="mutt"/>
    <property type="match status" value="1"/>
</dbReference>
<evidence type="ECO:0000256" key="2">
    <source>
        <dbReference type="ARBA" id="ARBA00005582"/>
    </source>
</evidence>
<dbReference type="GO" id="GO:0044715">
    <property type="term" value="F:8-oxo-dGDP phosphatase activity"/>
    <property type="evidence" value="ECO:0007669"/>
    <property type="project" value="TreeGrafter"/>
</dbReference>
<dbReference type="EC" id="3.6.1.55" evidence="12"/>
<evidence type="ECO:0000256" key="8">
    <source>
        <dbReference type="ARBA" id="ARBA00022842"/>
    </source>
</evidence>
<comment type="similarity">
    <text evidence="2">Belongs to the Nudix hydrolase family.</text>
</comment>
<evidence type="ECO:0000256" key="10">
    <source>
        <dbReference type="ARBA" id="ARBA00035861"/>
    </source>
</evidence>
<keyword evidence="6" id="KW-0227">DNA damage</keyword>
<dbReference type="GO" id="GO:0046872">
    <property type="term" value="F:metal ion binding"/>
    <property type="evidence" value="ECO:0007669"/>
    <property type="project" value="UniProtKB-KW"/>
</dbReference>
<dbReference type="GO" id="GO:0006260">
    <property type="term" value="P:DNA replication"/>
    <property type="evidence" value="ECO:0007669"/>
    <property type="project" value="UniProtKB-KW"/>
</dbReference>
<dbReference type="Proteomes" id="UP000294555">
    <property type="component" value="Unassembled WGS sequence"/>
</dbReference>